<keyword evidence="3" id="KW-1185">Reference proteome</keyword>
<feature type="domain" description="Retrotransposon gag" evidence="1">
    <location>
        <begin position="79"/>
        <end position="152"/>
    </location>
</feature>
<dbReference type="InterPro" id="IPR005162">
    <property type="entry name" value="Retrotrans_gag_dom"/>
</dbReference>
<proteinExistence type="predicted"/>
<dbReference type="Proteomes" id="UP001151760">
    <property type="component" value="Unassembled WGS sequence"/>
</dbReference>
<dbReference type="Pfam" id="PF03732">
    <property type="entry name" value="Retrotrans_gag"/>
    <property type="match status" value="1"/>
</dbReference>
<evidence type="ECO:0000313" key="2">
    <source>
        <dbReference type="EMBL" id="GJS85911.1"/>
    </source>
</evidence>
<accession>A0ABQ4Z843</accession>
<evidence type="ECO:0000259" key="1">
    <source>
        <dbReference type="Pfam" id="PF03732"/>
    </source>
</evidence>
<name>A0ABQ4Z843_9ASTR</name>
<comment type="caution">
    <text evidence="2">The sequence shown here is derived from an EMBL/GenBank/DDBJ whole genome shotgun (WGS) entry which is preliminary data.</text>
</comment>
<reference evidence="2" key="1">
    <citation type="journal article" date="2022" name="Int. J. Mol. Sci.">
        <title>Draft Genome of Tanacetum Coccineum: Genomic Comparison of Closely Related Tanacetum-Family Plants.</title>
        <authorList>
            <person name="Yamashiro T."/>
            <person name="Shiraishi A."/>
            <person name="Nakayama K."/>
            <person name="Satake H."/>
        </authorList>
    </citation>
    <scope>NUCLEOTIDE SEQUENCE</scope>
</reference>
<protein>
    <recommendedName>
        <fullName evidence="1">Retrotransposon gag domain-containing protein</fullName>
    </recommendedName>
</protein>
<evidence type="ECO:0000313" key="3">
    <source>
        <dbReference type="Proteomes" id="UP001151760"/>
    </source>
</evidence>
<sequence>MSNSDHSNETKSSIGKNAIVGGVDLCAEISNVLKSMMPSIEKKTLKKVQAILETKERWKEEDYKSCKTVKYDHKVLYSSFMLRGKALYWWNMIKESRGKETLMSLSRDQFKKLVFRNYILESQKHRLEEFNHVDQEYENVHDYTVKFYKYVRFEK</sequence>
<gene>
    <name evidence="2" type="ORF">Tco_0752452</name>
</gene>
<organism evidence="2 3">
    <name type="scientific">Tanacetum coccineum</name>
    <dbReference type="NCBI Taxonomy" id="301880"/>
    <lineage>
        <taxon>Eukaryota</taxon>
        <taxon>Viridiplantae</taxon>
        <taxon>Streptophyta</taxon>
        <taxon>Embryophyta</taxon>
        <taxon>Tracheophyta</taxon>
        <taxon>Spermatophyta</taxon>
        <taxon>Magnoliopsida</taxon>
        <taxon>eudicotyledons</taxon>
        <taxon>Gunneridae</taxon>
        <taxon>Pentapetalae</taxon>
        <taxon>asterids</taxon>
        <taxon>campanulids</taxon>
        <taxon>Asterales</taxon>
        <taxon>Asteraceae</taxon>
        <taxon>Asteroideae</taxon>
        <taxon>Anthemideae</taxon>
        <taxon>Anthemidinae</taxon>
        <taxon>Tanacetum</taxon>
    </lineage>
</organism>
<reference evidence="2" key="2">
    <citation type="submission" date="2022-01" db="EMBL/GenBank/DDBJ databases">
        <authorList>
            <person name="Yamashiro T."/>
            <person name="Shiraishi A."/>
            <person name="Satake H."/>
            <person name="Nakayama K."/>
        </authorList>
    </citation>
    <scope>NUCLEOTIDE SEQUENCE</scope>
</reference>
<dbReference type="EMBL" id="BQNB010011085">
    <property type="protein sequence ID" value="GJS85911.1"/>
    <property type="molecule type" value="Genomic_DNA"/>
</dbReference>